<dbReference type="Proteomes" id="UP001080333">
    <property type="component" value="Unassembled WGS sequence"/>
</dbReference>
<name>A0A9X3EFQ1_9LACO</name>
<evidence type="ECO:0000313" key="1">
    <source>
        <dbReference type="EMBL" id="MCX7579858.1"/>
    </source>
</evidence>
<accession>A0A9X3EFQ1</accession>
<organism evidence="1 2">
    <name type="scientific">Leuconostoc falkenbergense</name>
    <dbReference type="NCBI Taxonomy" id="2766470"/>
    <lineage>
        <taxon>Bacteria</taxon>
        <taxon>Bacillati</taxon>
        <taxon>Bacillota</taxon>
        <taxon>Bacilli</taxon>
        <taxon>Lactobacillales</taxon>
        <taxon>Lactobacillaceae</taxon>
        <taxon>Leuconostoc</taxon>
    </lineage>
</organism>
<proteinExistence type="predicted"/>
<evidence type="ECO:0000313" key="2">
    <source>
        <dbReference type="Proteomes" id="UP001080333"/>
    </source>
</evidence>
<dbReference type="RefSeq" id="WP_267287454.1">
    <property type="nucleotide sequence ID" value="NZ_QVOQ01000031.1"/>
</dbReference>
<dbReference type="AlphaFoldDB" id="A0A9X3EFQ1"/>
<comment type="caution">
    <text evidence="1">The sequence shown here is derived from an EMBL/GenBank/DDBJ whole genome shotgun (WGS) entry which is preliminary data.</text>
</comment>
<dbReference type="EMBL" id="QVOQ01000031">
    <property type="protein sequence ID" value="MCX7579858.1"/>
    <property type="molecule type" value="Genomic_DNA"/>
</dbReference>
<reference evidence="1" key="1">
    <citation type="submission" date="2018-08" db="EMBL/GenBank/DDBJ databases">
        <title>Draft genome sequences of Leuconostoc spp. and Weissella spp. with biocontrol potential.</title>
        <authorList>
            <person name="Lo R."/>
            <person name="Ho V.T.T."/>
            <person name="Turner M.S."/>
        </authorList>
    </citation>
    <scope>NUCLEOTIDE SEQUENCE</scope>
    <source>
        <strain evidence="1">156</strain>
    </source>
</reference>
<gene>
    <name evidence="1" type="ORF">D0502_10805</name>
</gene>
<protein>
    <submittedName>
        <fullName evidence="1">Uncharacterized protein</fullName>
    </submittedName>
</protein>
<sequence length="142" mass="16619">MGRRIGFFRRFIDEIKINDYVLVPDQNGMVHIGRITSNYYYQKLTNELGHLRNVEWIRSIDFHEFPNNVQLLLSNRLSLISLHKTSQELSAIIENNNIITINRSIEKNFVAHINGNKVSLTMPENLTKSELNVFFAKVIQQF</sequence>